<protein>
    <recommendedName>
        <fullName evidence="4">Lipid-binding serum glycoprotein C-terminal domain-containing protein</fullName>
    </recommendedName>
</protein>
<evidence type="ECO:0000256" key="1">
    <source>
        <dbReference type="SAM" id="SignalP"/>
    </source>
</evidence>
<dbReference type="EMBL" id="GL832978">
    <property type="protein sequence ID" value="EGD77604.1"/>
    <property type="molecule type" value="Genomic_DNA"/>
</dbReference>
<gene>
    <name evidence="2" type="ORF">PTSG_08700</name>
</gene>
<dbReference type="GeneID" id="16071048"/>
<dbReference type="AlphaFoldDB" id="F2UKF5"/>
<proteinExistence type="predicted"/>
<feature type="signal peptide" evidence="1">
    <location>
        <begin position="1"/>
        <end position="30"/>
    </location>
</feature>
<dbReference type="InParanoid" id="F2UKF5"/>
<dbReference type="eggNOG" id="ENOG502T0V2">
    <property type="taxonomic scope" value="Eukaryota"/>
</dbReference>
<keyword evidence="1" id="KW-0732">Signal</keyword>
<dbReference type="Proteomes" id="UP000007799">
    <property type="component" value="Unassembled WGS sequence"/>
</dbReference>
<dbReference type="RefSeq" id="XP_004990492.1">
    <property type="nucleotide sequence ID" value="XM_004990435.1"/>
</dbReference>
<dbReference type="KEGG" id="sre:PTSG_08700"/>
<evidence type="ECO:0008006" key="4">
    <source>
        <dbReference type="Google" id="ProtNLM"/>
    </source>
</evidence>
<evidence type="ECO:0000313" key="2">
    <source>
        <dbReference type="EMBL" id="EGD77604.1"/>
    </source>
</evidence>
<sequence>MARLSWRGSAGLVLAVVMAVVSGNVQPAMAVPLETMRLDGSADVTAVSQDTETAVVASSAANKTVANVGVVLPTATVNAVVQAVEPALAELLTKIELPTCCYDLLGQHLDFQNMSIAKGNLSFNLASTTNELHLNGNISLPIKGFYHFCHTGLLSKKCSTYGICKGDFSLNVSVATGFDVAINVTNKGKLNIDVSVADFQLTEITDDLCPALDNVLNSTLLQNVLTKVVDGLLKDVANDLSTALTNITNSGFNTTAAHVWWSYSHLTQNTNTSAIILMDVTVANASDVPGPAQQIAQPPLPSLQDGDIHMVIGDSVLTNAVFVLAQAGALDINSAIDIGNATAVLNVTVESSPAPVIDFNSTFETIRLTSKVKMLVPFTPNDHLRSSIDLALKFKVNVTEMKVNGSDVFRVKLHIKELAITKIHSCTGPCELIKFVQRFLPHNGVKIINDQLKQHPLDVPKGVITDLRADFGPSYLNVALGLDEAFVTTALTHALAHTRAQRLQLVEGVEDGGLACPIETKAKCVDSLASLVQAP</sequence>
<feature type="chain" id="PRO_5003290753" description="Lipid-binding serum glycoprotein C-terminal domain-containing protein" evidence="1">
    <location>
        <begin position="31"/>
        <end position="535"/>
    </location>
</feature>
<evidence type="ECO:0000313" key="3">
    <source>
        <dbReference type="Proteomes" id="UP000007799"/>
    </source>
</evidence>
<keyword evidence="3" id="KW-1185">Reference proteome</keyword>
<reference evidence="2" key="1">
    <citation type="submission" date="2009-08" db="EMBL/GenBank/DDBJ databases">
        <title>Annotation of Salpingoeca rosetta.</title>
        <authorList>
            <consortium name="The Broad Institute Genome Sequencing Platform"/>
            <person name="Russ C."/>
            <person name="Cuomo C."/>
            <person name="Burger G."/>
            <person name="Gray M.W."/>
            <person name="Holland P.W.H."/>
            <person name="King N."/>
            <person name="Lang F.B.F."/>
            <person name="Roger A.J."/>
            <person name="Ruiz-Trillo I."/>
            <person name="Young S.K."/>
            <person name="Zeng Q."/>
            <person name="Gargeya S."/>
            <person name="Alvarado L."/>
            <person name="Berlin A."/>
            <person name="Chapman S.B."/>
            <person name="Chen Z."/>
            <person name="Freedman E."/>
            <person name="Gellesch M."/>
            <person name="Goldberg J."/>
            <person name="Griggs A."/>
            <person name="Gujja S."/>
            <person name="Heilman E."/>
            <person name="Heiman D."/>
            <person name="Howarth C."/>
            <person name="Mehta T."/>
            <person name="Neiman D."/>
            <person name="Pearson M."/>
            <person name="Roberts A."/>
            <person name="Saif S."/>
            <person name="Shea T."/>
            <person name="Shenoy N."/>
            <person name="Sisk P."/>
            <person name="Stolte C."/>
            <person name="Sykes S."/>
            <person name="White J."/>
            <person name="Yandava C."/>
            <person name="Haas B."/>
            <person name="Nusbaum C."/>
            <person name="Birren B."/>
        </authorList>
    </citation>
    <scope>NUCLEOTIDE SEQUENCE [LARGE SCALE GENOMIC DNA]</scope>
    <source>
        <strain evidence="2">ATCC 50818</strain>
    </source>
</reference>
<accession>F2UKF5</accession>
<organism evidence="3">
    <name type="scientific">Salpingoeca rosetta (strain ATCC 50818 / BSB-021)</name>
    <dbReference type="NCBI Taxonomy" id="946362"/>
    <lineage>
        <taxon>Eukaryota</taxon>
        <taxon>Choanoflagellata</taxon>
        <taxon>Craspedida</taxon>
        <taxon>Salpingoecidae</taxon>
        <taxon>Salpingoeca</taxon>
    </lineage>
</organism>
<name>F2UKF5_SALR5</name>
<dbReference type="Gene3D" id="3.15.20.10">
    <property type="entry name" value="Bactericidal permeability-increasing protein, domain 2"/>
    <property type="match status" value="1"/>
</dbReference>